<dbReference type="GO" id="GO:0005737">
    <property type="term" value="C:cytoplasm"/>
    <property type="evidence" value="ECO:0007669"/>
    <property type="project" value="UniProtKB-SubCell"/>
</dbReference>
<sequence length="595" mass="66750">MDDTACIDRFQFMTAYGATLIDAGRTRFDLWAPSLEAVDLELEDAGSEPQRLAMTDEGEGHFSIEARCGRDAAYRFRIRDDLAVPDPAARAQHGDVQGASRVVDPRAFRWRHTEWMGRPWHEAVILEVHVGTLGGFAGAAERLPQWAEQGITAIELMPINEFPGARNWGYDGVLPYAVEASYGSPEDLKALIDTAHGLGLMVLLDVVYNHFGPDGNYLPEYAGAFFRSDVATPWGDAIDFRHPRVQRFFIDNALMWLMEYRFDGLRLDAVHAIDDDEFLGQLSDEIGNTVELGRYVHLVLEDERNSAALLESAFTAQWNDDFHNVMHVLLTDEQHGYYSDYSEQPTEGLARVLGEGFLYQGQPNGRGEPRGAPSVYLPPTRFVNFLQNHDQIGNRAFGERLIELADRARLEAATVLLLLSPPIPLLFMGEQWGETRPFLFFTDHRPELAEAVREGRRSEFAAFPAFADSEVRATIPDPNAEASFSTSVSEWRDGDEHQQHWFDLYTRLLELRHAEIVPRLEGAETLDAEVLGDKAVHARWKMGDDSVLSLAVNLGDTSVMQPVLRGHQLFEWGTGEQVTELPGGAIRVWLLEAGV</sequence>
<accession>A0A5C1A1T6</accession>
<dbReference type="KEGG" id="kuy:FY550_12360"/>
<evidence type="ECO:0000256" key="2">
    <source>
        <dbReference type="ARBA" id="ARBA00005199"/>
    </source>
</evidence>
<dbReference type="GO" id="GO:0033942">
    <property type="term" value="F:4-alpha-D-(1-&gt;4)-alpha-D-glucanotrehalose trehalohydrolase activity"/>
    <property type="evidence" value="ECO:0007669"/>
    <property type="project" value="UniProtKB-EC"/>
</dbReference>
<name>A0A5C1A1T6_9GAMM</name>
<dbReference type="UniPathway" id="UPA00299"/>
<dbReference type="SMART" id="SM00642">
    <property type="entry name" value="Aamy"/>
    <property type="match status" value="1"/>
</dbReference>
<protein>
    <recommendedName>
        <fullName evidence="5 13">Malto-oligosyltrehalose trehalohydrolase</fullName>
        <shortName evidence="14">MTHase</shortName>
        <ecNumber evidence="4 13">3.2.1.141</ecNumber>
    </recommendedName>
    <alternativeName>
        <fullName evidence="11 14">4-alpha-D-((1-&gt;4)-alpha-D-glucano)trehalose trehalohydrolase</fullName>
    </alternativeName>
    <alternativeName>
        <fullName evidence="10 14">Maltooligosyl trehalose trehalohydrolase</fullName>
    </alternativeName>
</protein>
<proteinExistence type="inferred from homology"/>
<dbReference type="Gene3D" id="2.60.40.10">
    <property type="entry name" value="Immunoglobulins"/>
    <property type="match status" value="1"/>
</dbReference>
<dbReference type="PANTHER" id="PTHR43651:SF11">
    <property type="entry name" value="MALTO-OLIGOSYLTREHALOSE TREHALOHYDROLASE"/>
    <property type="match status" value="1"/>
</dbReference>
<comment type="subcellular location">
    <subcellularLocation>
        <location evidence="1 15">Cytoplasm</location>
    </subcellularLocation>
</comment>
<evidence type="ECO:0000259" key="17">
    <source>
        <dbReference type="SMART" id="SM00642"/>
    </source>
</evidence>
<dbReference type="Pfam" id="PF00128">
    <property type="entry name" value="Alpha-amylase"/>
    <property type="match status" value="1"/>
</dbReference>
<evidence type="ECO:0000256" key="4">
    <source>
        <dbReference type="ARBA" id="ARBA00012268"/>
    </source>
</evidence>
<keyword evidence="7 14" id="KW-0378">Hydrolase</keyword>
<evidence type="ECO:0000256" key="9">
    <source>
        <dbReference type="ARBA" id="ARBA00023295"/>
    </source>
</evidence>
<dbReference type="InterPro" id="IPR044901">
    <property type="entry name" value="Trehalose_TreZ_E-set_sf"/>
</dbReference>
<evidence type="ECO:0000256" key="15">
    <source>
        <dbReference type="PIRSR" id="PIRSR006337-1"/>
    </source>
</evidence>
<dbReference type="SUPFAM" id="SSF81296">
    <property type="entry name" value="E set domains"/>
    <property type="match status" value="1"/>
</dbReference>
<dbReference type="InterPro" id="IPR017853">
    <property type="entry name" value="GH"/>
</dbReference>
<evidence type="ECO:0000256" key="13">
    <source>
        <dbReference type="NCBIfam" id="TIGR02402"/>
    </source>
</evidence>
<dbReference type="NCBIfam" id="TIGR02402">
    <property type="entry name" value="trehalose_TreZ"/>
    <property type="match status" value="1"/>
</dbReference>
<evidence type="ECO:0000256" key="8">
    <source>
        <dbReference type="ARBA" id="ARBA00023277"/>
    </source>
</evidence>
<feature type="active site" description="Nucleophile" evidence="15">
    <location>
        <position position="268"/>
    </location>
</feature>
<evidence type="ECO:0000256" key="3">
    <source>
        <dbReference type="ARBA" id="ARBA00008061"/>
    </source>
</evidence>
<evidence type="ECO:0000256" key="16">
    <source>
        <dbReference type="PIRSR" id="PIRSR006337-3"/>
    </source>
</evidence>
<comment type="similarity">
    <text evidence="3 14">Belongs to the glycosyl hydrolase 13 family.</text>
</comment>
<dbReference type="GO" id="GO:0005992">
    <property type="term" value="P:trehalose biosynthetic process"/>
    <property type="evidence" value="ECO:0007669"/>
    <property type="project" value="UniProtKB-UniRule"/>
</dbReference>
<keyword evidence="19" id="KW-1185">Reference proteome</keyword>
<dbReference type="InterPro" id="IPR014756">
    <property type="entry name" value="Ig_E-set"/>
</dbReference>
<dbReference type="AlphaFoldDB" id="A0A5C1A1T6"/>
<evidence type="ECO:0000256" key="1">
    <source>
        <dbReference type="ARBA" id="ARBA00004496"/>
    </source>
</evidence>
<dbReference type="InterPro" id="IPR013783">
    <property type="entry name" value="Ig-like_fold"/>
</dbReference>
<evidence type="ECO:0000256" key="7">
    <source>
        <dbReference type="ARBA" id="ARBA00022801"/>
    </source>
</evidence>
<reference evidence="18 19" key="1">
    <citation type="submission" date="2019-08" db="EMBL/GenBank/DDBJ databases">
        <title>Complete genome sequence of Kushneria sp. YCWA18, a halophilic phosphate-solubilizing bacterium isolated from Daqiao saltern in China.</title>
        <authorList>
            <person name="Du G.-X."/>
            <person name="Qu L.-Y."/>
        </authorList>
    </citation>
    <scope>NUCLEOTIDE SEQUENCE [LARGE SCALE GENOMIC DNA]</scope>
    <source>
        <strain evidence="18 19">YCWA18</strain>
    </source>
</reference>
<dbReference type="SUPFAM" id="SSF51445">
    <property type="entry name" value="(Trans)glycosidases"/>
    <property type="match status" value="1"/>
</dbReference>
<keyword evidence="6" id="KW-0963">Cytoplasm</keyword>
<evidence type="ECO:0000313" key="18">
    <source>
        <dbReference type="EMBL" id="QEL12862.1"/>
    </source>
</evidence>
<comment type="pathway">
    <text evidence="2 14">Glycan biosynthesis; trehalose biosynthesis.</text>
</comment>
<evidence type="ECO:0000256" key="6">
    <source>
        <dbReference type="ARBA" id="ARBA00022490"/>
    </source>
</evidence>
<dbReference type="InterPro" id="IPR012768">
    <property type="entry name" value="Trehalose_TreZ"/>
</dbReference>
<feature type="domain" description="Glycosyl hydrolase family 13 catalytic" evidence="17">
    <location>
        <begin position="102"/>
        <end position="456"/>
    </location>
</feature>
<dbReference type="CDD" id="cd02853">
    <property type="entry name" value="E_set_MTHase_like_N"/>
    <property type="match status" value="1"/>
</dbReference>
<organism evidence="18 19">
    <name type="scientific">Kushneria phosphatilytica</name>
    <dbReference type="NCBI Taxonomy" id="657387"/>
    <lineage>
        <taxon>Bacteria</taxon>
        <taxon>Pseudomonadati</taxon>
        <taxon>Pseudomonadota</taxon>
        <taxon>Gammaproteobacteria</taxon>
        <taxon>Oceanospirillales</taxon>
        <taxon>Halomonadaceae</taxon>
        <taxon>Kushneria</taxon>
    </lineage>
</organism>
<dbReference type="Gene3D" id="3.20.20.80">
    <property type="entry name" value="Glycosidases"/>
    <property type="match status" value="1"/>
</dbReference>
<gene>
    <name evidence="18" type="primary">treZ</name>
    <name evidence="18" type="ORF">FY550_12360</name>
</gene>
<evidence type="ECO:0000256" key="11">
    <source>
        <dbReference type="ARBA" id="ARBA00033284"/>
    </source>
</evidence>
<dbReference type="Pfam" id="PF11941">
    <property type="entry name" value="DUF3459"/>
    <property type="match status" value="1"/>
</dbReference>
<dbReference type="Gene3D" id="1.10.10.760">
    <property type="entry name" value="E-set domains of sugar-utilizing enzymes"/>
    <property type="match status" value="1"/>
</dbReference>
<keyword evidence="9 14" id="KW-0326">Glycosidase</keyword>
<keyword evidence="8" id="KW-0119">Carbohydrate metabolism</keyword>
<dbReference type="EMBL" id="CP043420">
    <property type="protein sequence ID" value="QEL12862.1"/>
    <property type="molecule type" value="Genomic_DNA"/>
</dbReference>
<evidence type="ECO:0000256" key="5">
    <source>
        <dbReference type="ARBA" id="ARBA00015938"/>
    </source>
</evidence>
<dbReference type="InterPro" id="IPR022567">
    <property type="entry name" value="DUF3459"/>
</dbReference>
<dbReference type="InterPro" id="IPR006047">
    <property type="entry name" value="GH13_cat_dom"/>
</dbReference>
<evidence type="ECO:0000313" key="19">
    <source>
        <dbReference type="Proteomes" id="UP000322553"/>
    </source>
</evidence>
<feature type="active site" description="Proton donor" evidence="15">
    <location>
        <position position="301"/>
    </location>
</feature>
<dbReference type="EC" id="3.2.1.141" evidence="4 13"/>
<dbReference type="CDD" id="cd11325">
    <property type="entry name" value="AmyAc_GTHase"/>
    <property type="match status" value="1"/>
</dbReference>
<evidence type="ECO:0000256" key="14">
    <source>
        <dbReference type="PIRNR" id="PIRNR006337"/>
    </source>
</evidence>
<feature type="site" description="Transition state stabilizer" evidence="16">
    <location>
        <position position="390"/>
    </location>
</feature>
<dbReference type="InterPro" id="IPR013780">
    <property type="entry name" value="Glyco_hydro_b"/>
</dbReference>
<dbReference type="Gene3D" id="2.60.40.1180">
    <property type="entry name" value="Golgi alpha-mannosidase II"/>
    <property type="match status" value="1"/>
</dbReference>
<dbReference type="Proteomes" id="UP000322553">
    <property type="component" value="Chromosome"/>
</dbReference>
<evidence type="ECO:0000256" key="12">
    <source>
        <dbReference type="ARBA" id="ARBA00034013"/>
    </source>
</evidence>
<comment type="catalytic activity">
    <reaction evidence="12 14">
        <text>hydrolysis of (1-&gt;4)-alpha-D-glucosidic linkage in 4-alpha-D-[(1-&gt;4)-alpha-D-glucanosyl]n trehalose to yield trehalose and (1-&gt;4)-alpha-D-glucan.</text>
        <dbReference type="EC" id="3.2.1.141"/>
    </reaction>
</comment>
<dbReference type="PIRSF" id="PIRSF006337">
    <property type="entry name" value="Trehalose_TreZ"/>
    <property type="match status" value="1"/>
</dbReference>
<evidence type="ECO:0000256" key="10">
    <source>
        <dbReference type="ARBA" id="ARBA00032057"/>
    </source>
</evidence>
<dbReference type="PANTHER" id="PTHR43651">
    <property type="entry name" value="1,4-ALPHA-GLUCAN-BRANCHING ENZYME"/>
    <property type="match status" value="1"/>
</dbReference>